<feature type="transmembrane region" description="Helical" evidence="7">
    <location>
        <begin position="86"/>
        <end position="103"/>
    </location>
</feature>
<feature type="transmembrane region" description="Helical" evidence="7">
    <location>
        <begin position="21"/>
        <end position="45"/>
    </location>
</feature>
<dbReference type="InterPro" id="IPR011701">
    <property type="entry name" value="MFS"/>
</dbReference>
<evidence type="ECO:0000256" key="2">
    <source>
        <dbReference type="ARBA" id="ARBA00022448"/>
    </source>
</evidence>
<dbReference type="InterPro" id="IPR020846">
    <property type="entry name" value="MFS_dom"/>
</dbReference>
<evidence type="ECO:0000259" key="8">
    <source>
        <dbReference type="PROSITE" id="PS50850"/>
    </source>
</evidence>
<evidence type="ECO:0000256" key="7">
    <source>
        <dbReference type="SAM" id="Phobius"/>
    </source>
</evidence>
<feature type="transmembrane region" description="Helical" evidence="7">
    <location>
        <begin position="385"/>
        <end position="405"/>
    </location>
</feature>
<evidence type="ECO:0000256" key="4">
    <source>
        <dbReference type="ARBA" id="ARBA00022692"/>
    </source>
</evidence>
<accession>A0A2M7TLR7</accession>
<keyword evidence="6 7" id="KW-0472">Membrane</keyword>
<evidence type="ECO:0000256" key="1">
    <source>
        <dbReference type="ARBA" id="ARBA00004651"/>
    </source>
</evidence>
<evidence type="ECO:0000313" key="9">
    <source>
        <dbReference type="EMBL" id="PIZ48070.1"/>
    </source>
</evidence>
<feature type="transmembrane region" description="Helical" evidence="7">
    <location>
        <begin position="174"/>
        <end position="193"/>
    </location>
</feature>
<keyword evidence="3" id="KW-1003">Cell membrane</keyword>
<evidence type="ECO:0000256" key="6">
    <source>
        <dbReference type="ARBA" id="ARBA00023136"/>
    </source>
</evidence>
<organism evidence="9 10">
    <name type="scientific">candidate division WWE3 bacterium CG_4_10_14_0_2_um_filter_41_14</name>
    <dbReference type="NCBI Taxonomy" id="1975072"/>
    <lineage>
        <taxon>Bacteria</taxon>
        <taxon>Katanobacteria</taxon>
    </lineage>
</organism>
<dbReference type="PANTHER" id="PTHR23517:SF3">
    <property type="entry name" value="INTEGRAL MEMBRANE TRANSPORT PROTEIN"/>
    <property type="match status" value="1"/>
</dbReference>
<dbReference type="GO" id="GO:0022857">
    <property type="term" value="F:transmembrane transporter activity"/>
    <property type="evidence" value="ECO:0007669"/>
    <property type="project" value="InterPro"/>
</dbReference>
<dbReference type="InterPro" id="IPR050171">
    <property type="entry name" value="MFS_Transporters"/>
</dbReference>
<dbReference type="Gene3D" id="1.20.1250.20">
    <property type="entry name" value="MFS general substrate transporter like domains"/>
    <property type="match status" value="2"/>
</dbReference>
<feature type="domain" description="Major facilitator superfamily (MFS) profile" evidence="8">
    <location>
        <begin position="173"/>
        <end position="415"/>
    </location>
</feature>
<dbReference type="EMBL" id="PFNL01000016">
    <property type="protein sequence ID" value="PIZ48070.1"/>
    <property type="molecule type" value="Genomic_DNA"/>
</dbReference>
<keyword evidence="2" id="KW-0813">Transport</keyword>
<comment type="caution">
    <text evidence="9">The sequence shown here is derived from an EMBL/GenBank/DDBJ whole genome shotgun (WGS) entry which is preliminary data.</text>
</comment>
<feature type="transmembrane region" description="Helical" evidence="7">
    <location>
        <begin position="51"/>
        <end position="74"/>
    </location>
</feature>
<evidence type="ECO:0000313" key="10">
    <source>
        <dbReference type="Proteomes" id="UP000228920"/>
    </source>
</evidence>
<protein>
    <recommendedName>
        <fullName evidence="8">Major facilitator superfamily (MFS) profile domain-containing protein</fullName>
    </recommendedName>
</protein>
<feature type="transmembrane region" description="Helical" evidence="7">
    <location>
        <begin position="144"/>
        <end position="168"/>
    </location>
</feature>
<dbReference type="InterPro" id="IPR036259">
    <property type="entry name" value="MFS_trans_sf"/>
</dbReference>
<feature type="transmembrane region" description="Helical" evidence="7">
    <location>
        <begin position="109"/>
        <end position="132"/>
    </location>
</feature>
<evidence type="ECO:0000256" key="3">
    <source>
        <dbReference type="ARBA" id="ARBA00022475"/>
    </source>
</evidence>
<feature type="transmembrane region" description="Helical" evidence="7">
    <location>
        <begin position="265"/>
        <end position="284"/>
    </location>
</feature>
<evidence type="ECO:0000256" key="5">
    <source>
        <dbReference type="ARBA" id="ARBA00022989"/>
    </source>
</evidence>
<feature type="transmembrane region" description="Helical" evidence="7">
    <location>
        <begin position="239"/>
        <end position="259"/>
    </location>
</feature>
<keyword evidence="5 7" id="KW-1133">Transmembrane helix</keyword>
<sequence>MFSVSSFAGGSLRHRFNYSPIVGFLPVVFFWAMFDFTLAYLLPILMEHSGFSVLIIGLLISTSSMWGALFDVILSIFSRTNSYRRQFGYLFLVCSFVPIMLFASQSWIMFLIVMALWGIYYDLYTFGIYKFITHIKIDNANNTTNFGLVSVIKAIAAVMTPILIEVFVFDGDNIAILFLMYFFLGLSVLSFYFHRQFSTKAVEHEIPVQQSKLKLSIRKELKVLLRVEKTIKPVLIAKLFLDLVDSFFWTLGPIISVSLSVGNPFGALFISAYMIPSLFVGFWVGKLVNPLGKKRTACGAILTSSLLFVLLPLITNTPFLILIVFLASILNSIAWPAIDGTLADYIEETPIVEGEIEGLQDFSGNLGYVIGPICAGLFATFSSNLGAFAIMGIVGAVLAVYLFIVTPRKITVVIS</sequence>
<reference evidence="10" key="1">
    <citation type="submission" date="2017-09" db="EMBL/GenBank/DDBJ databases">
        <title>Depth-based differentiation of microbial function through sediment-hosted aquifers and enrichment of novel symbionts in the deep terrestrial subsurface.</title>
        <authorList>
            <person name="Probst A.J."/>
            <person name="Ladd B."/>
            <person name="Jarett J.K."/>
            <person name="Geller-Mcgrath D.E."/>
            <person name="Sieber C.M.K."/>
            <person name="Emerson J.B."/>
            <person name="Anantharaman K."/>
            <person name="Thomas B.C."/>
            <person name="Malmstrom R."/>
            <person name="Stieglmeier M."/>
            <person name="Klingl A."/>
            <person name="Woyke T."/>
            <person name="Ryan C.M."/>
            <person name="Banfield J.F."/>
        </authorList>
    </citation>
    <scope>NUCLEOTIDE SEQUENCE [LARGE SCALE GENOMIC DNA]</scope>
</reference>
<dbReference type="GO" id="GO:0005886">
    <property type="term" value="C:plasma membrane"/>
    <property type="evidence" value="ECO:0007669"/>
    <property type="project" value="UniProtKB-SubCell"/>
</dbReference>
<dbReference type="Pfam" id="PF07690">
    <property type="entry name" value="MFS_1"/>
    <property type="match status" value="1"/>
</dbReference>
<dbReference type="PANTHER" id="PTHR23517">
    <property type="entry name" value="RESISTANCE PROTEIN MDTM, PUTATIVE-RELATED-RELATED"/>
    <property type="match status" value="1"/>
</dbReference>
<dbReference type="PROSITE" id="PS50850">
    <property type="entry name" value="MFS"/>
    <property type="match status" value="1"/>
</dbReference>
<proteinExistence type="predicted"/>
<keyword evidence="4 7" id="KW-0812">Transmembrane</keyword>
<name>A0A2M7TLR7_UNCKA</name>
<dbReference type="AlphaFoldDB" id="A0A2M7TLR7"/>
<dbReference type="SUPFAM" id="SSF103473">
    <property type="entry name" value="MFS general substrate transporter"/>
    <property type="match status" value="1"/>
</dbReference>
<gene>
    <name evidence="9" type="ORF">COY32_00585</name>
</gene>
<dbReference type="Proteomes" id="UP000228920">
    <property type="component" value="Unassembled WGS sequence"/>
</dbReference>
<comment type="subcellular location">
    <subcellularLocation>
        <location evidence="1">Cell membrane</location>
        <topology evidence="1">Multi-pass membrane protein</topology>
    </subcellularLocation>
</comment>